<dbReference type="InterPro" id="IPR011060">
    <property type="entry name" value="RibuloseP-bd_barrel"/>
</dbReference>
<sequence>MKIQAAIDRVDLDKAVNLTKQISQYVDIIEWGTSLVKDFGIQRLAEKTDAFGHAQILYDSKTIDEGEYEFKAGFESKADILTVMGAASVATLKKCYQVAQNQDKTMMIDLMGLDEAQIKIILGFDQAIYCIHHSKDSGKIKNASDTAASFRASFPSVKHIAIAGGIDYANTVALAKQGIVDIAIVGSAIVKAADPVAEAKRFGKVVSDEK</sequence>
<dbReference type="RefSeq" id="WP_125688571.1">
    <property type="nucleotide sequence ID" value="NZ_JBHSSI010000075.1"/>
</dbReference>
<keyword evidence="4" id="KW-1185">Reference proteome</keyword>
<dbReference type="Pfam" id="PF00215">
    <property type="entry name" value="OMPdecase"/>
    <property type="match status" value="1"/>
</dbReference>
<dbReference type="EMBL" id="JBHSSI010000075">
    <property type="protein sequence ID" value="MFC6261658.1"/>
    <property type="molecule type" value="Genomic_DNA"/>
</dbReference>
<feature type="domain" description="Orotidine 5'-phosphate decarboxylase" evidence="2">
    <location>
        <begin position="2"/>
        <end position="202"/>
    </location>
</feature>
<accession>A0ABW1TI50</accession>
<evidence type="ECO:0000313" key="4">
    <source>
        <dbReference type="Proteomes" id="UP001596283"/>
    </source>
</evidence>
<dbReference type="GO" id="GO:0004590">
    <property type="term" value="F:orotidine-5'-phosphate decarboxylase activity"/>
    <property type="evidence" value="ECO:0007669"/>
    <property type="project" value="UniProtKB-EC"/>
</dbReference>
<keyword evidence="1 3" id="KW-0456">Lyase</keyword>
<evidence type="ECO:0000256" key="1">
    <source>
        <dbReference type="ARBA" id="ARBA00023239"/>
    </source>
</evidence>
<name>A0ABW1TI50_9LACO</name>
<organism evidence="3 4">
    <name type="scientific">Levilactobacillus fujinensis</name>
    <dbReference type="NCBI Taxonomy" id="2486024"/>
    <lineage>
        <taxon>Bacteria</taxon>
        <taxon>Bacillati</taxon>
        <taxon>Bacillota</taxon>
        <taxon>Bacilli</taxon>
        <taxon>Lactobacillales</taxon>
        <taxon>Lactobacillaceae</taxon>
        <taxon>Levilactobacillus</taxon>
    </lineage>
</organism>
<comment type="caution">
    <text evidence="3">The sequence shown here is derived from an EMBL/GenBank/DDBJ whole genome shotgun (WGS) entry which is preliminary data.</text>
</comment>
<dbReference type="EC" id="4.1.1.23" evidence="3"/>
<dbReference type="PANTHER" id="PTHR35039">
    <property type="entry name" value="3-KETO-L-GULONATE-6-PHOSPHATE DECARBOXYLASE SGBH-RELATED"/>
    <property type="match status" value="1"/>
</dbReference>
<dbReference type="Proteomes" id="UP001596283">
    <property type="component" value="Unassembled WGS sequence"/>
</dbReference>
<evidence type="ECO:0000313" key="3">
    <source>
        <dbReference type="EMBL" id="MFC6261658.1"/>
    </source>
</evidence>
<proteinExistence type="predicted"/>
<dbReference type="SMART" id="SM00934">
    <property type="entry name" value="OMPdecase"/>
    <property type="match status" value="1"/>
</dbReference>
<protein>
    <submittedName>
        <fullName evidence="3">Orotidine 5'-phosphate decarboxylase / HUMPS family protein</fullName>
        <ecNumber evidence="3">4.1.1.23</ecNumber>
    </submittedName>
</protein>
<dbReference type="InterPro" id="IPR001754">
    <property type="entry name" value="OMPdeCOase_dom"/>
</dbReference>
<reference evidence="4" key="1">
    <citation type="journal article" date="2019" name="Int. J. Syst. Evol. Microbiol.">
        <title>The Global Catalogue of Microorganisms (GCM) 10K type strain sequencing project: providing services to taxonomists for standard genome sequencing and annotation.</title>
        <authorList>
            <consortium name="The Broad Institute Genomics Platform"/>
            <consortium name="The Broad Institute Genome Sequencing Center for Infectious Disease"/>
            <person name="Wu L."/>
            <person name="Ma J."/>
        </authorList>
    </citation>
    <scope>NUCLEOTIDE SEQUENCE [LARGE SCALE GENOMIC DNA]</scope>
    <source>
        <strain evidence="4">CCM 8908</strain>
    </source>
</reference>
<dbReference type="PANTHER" id="PTHR35039:SF3">
    <property type="entry name" value="3-KETO-L-GULONATE-6-PHOSPHATE DECARBOXYLASE SGBH-RELATED"/>
    <property type="match status" value="1"/>
</dbReference>
<dbReference type="SUPFAM" id="SSF51366">
    <property type="entry name" value="Ribulose-phoshate binding barrel"/>
    <property type="match status" value="1"/>
</dbReference>
<gene>
    <name evidence="3" type="ORF">ACFP1C_12010</name>
</gene>
<dbReference type="InterPro" id="IPR013785">
    <property type="entry name" value="Aldolase_TIM"/>
</dbReference>
<evidence type="ECO:0000259" key="2">
    <source>
        <dbReference type="SMART" id="SM00934"/>
    </source>
</evidence>
<dbReference type="Gene3D" id="3.20.20.70">
    <property type="entry name" value="Aldolase class I"/>
    <property type="match status" value="1"/>
</dbReference>